<evidence type="ECO:0000313" key="5">
    <source>
        <dbReference type="Proteomes" id="UP000015101"/>
    </source>
</evidence>
<dbReference type="Proteomes" id="UP000015101">
    <property type="component" value="Unassembled WGS sequence"/>
</dbReference>
<evidence type="ECO:0000313" key="3">
    <source>
        <dbReference type="EMBL" id="ESO11548.1"/>
    </source>
</evidence>
<dbReference type="RefSeq" id="XP_009010036.1">
    <property type="nucleotide sequence ID" value="XM_009011788.1"/>
</dbReference>
<evidence type="ECO:0000256" key="1">
    <source>
        <dbReference type="SAM" id="MobiDB-lite"/>
    </source>
</evidence>
<dbReference type="eggNOG" id="ENOG502TGKR">
    <property type="taxonomic scope" value="Eukaryota"/>
</dbReference>
<name>T1EY84_HELRO</name>
<dbReference type="CTD" id="20201534"/>
<dbReference type="EnsemblMetazoa" id="HelroT166549">
    <property type="protein sequence ID" value="HelroP166549"/>
    <property type="gene ID" value="HelroG166549"/>
</dbReference>
<keyword evidence="2" id="KW-1133">Transmembrane helix</keyword>
<dbReference type="AlphaFoldDB" id="T1EY84"/>
<feature type="compositionally biased region" description="Low complexity" evidence="1">
    <location>
        <begin position="231"/>
        <end position="249"/>
    </location>
</feature>
<dbReference type="OrthoDB" id="6283821at2759"/>
<keyword evidence="5" id="KW-1185">Reference proteome</keyword>
<feature type="region of interest" description="Disordered" evidence="1">
    <location>
        <begin position="223"/>
        <end position="280"/>
    </location>
</feature>
<dbReference type="HOGENOM" id="CLU_545427_0_0_1"/>
<dbReference type="GeneID" id="20201534"/>
<gene>
    <name evidence="4" type="primary">20201534</name>
    <name evidence="3" type="ORF">HELRODRAFT_166549</name>
</gene>
<reference evidence="4" key="3">
    <citation type="submission" date="2015-06" db="UniProtKB">
        <authorList>
            <consortium name="EnsemblMetazoa"/>
        </authorList>
    </citation>
    <scope>IDENTIFICATION</scope>
</reference>
<protein>
    <submittedName>
        <fullName evidence="3 4">Uncharacterized protein</fullName>
    </submittedName>
</protein>
<evidence type="ECO:0000313" key="4">
    <source>
        <dbReference type="EnsemblMetazoa" id="HelroP166549"/>
    </source>
</evidence>
<dbReference type="KEGG" id="hro:HELRODRAFT_166549"/>
<dbReference type="InParanoid" id="T1EY84"/>
<evidence type="ECO:0000256" key="2">
    <source>
        <dbReference type="SAM" id="Phobius"/>
    </source>
</evidence>
<dbReference type="OMA" id="HLITMER"/>
<feature type="compositionally biased region" description="Acidic residues" evidence="1">
    <location>
        <begin position="265"/>
        <end position="275"/>
    </location>
</feature>
<reference evidence="3 5" key="2">
    <citation type="journal article" date="2013" name="Nature">
        <title>Insights into bilaterian evolution from three spiralian genomes.</title>
        <authorList>
            <person name="Simakov O."/>
            <person name="Marletaz F."/>
            <person name="Cho S.J."/>
            <person name="Edsinger-Gonzales E."/>
            <person name="Havlak P."/>
            <person name="Hellsten U."/>
            <person name="Kuo D.H."/>
            <person name="Larsson T."/>
            <person name="Lv J."/>
            <person name="Arendt D."/>
            <person name="Savage R."/>
            <person name="Osoegawa K."/>
            <person name="de Jong P."/>
            <person name="Grimwood J."/>
            <person name="Chapman J.A."/>
            <person name="Shapiro H."/>
            <person name="Aerts A."/>
            <person name="Otillar R.P."/>
            <person name="Terry A.Y."/>
            <person name="Boore J.L."/>
            <person name="Grigoriev I.V."/>
            <person name="Lindberg D.R."/>
            <person name="Seaver E.C."/>
            <person name="Weisblat D.A."/>
            <person name="Putnam N.H."/>
            <person name="Rokhsar D.S."/>
        </authorList>
    </citation>
    <scope>NUCLEOTIDE SEQUENCE</scope>
</reference>
<sequence length="491" mass="55644">MLFLNCSSDMVSNTALHKSLKLIDRANEWMKKNPDSMIKSCETLTWMGSDPCGMKDGERMMVSKKLVDGATTVFLRGLRLWLVPRTCSKQQVLHFEDFTPAEHEKLDQLVGRINRKIEHKHIAGKILSIETLNVPVSKSKVRNHVTVWTEDVELDTPYAFILRVFFNRESVRQLGKINLTLGPHEDLGKSLFYSMPGINNFDPVEFFRILRIYTLKIKPPSNKKLTKKSSNDTTTTTTTGNSVTTATNNDNHNGGTETDKLKMNDDDDDDDEDDDNKNNLPHVLPVCCPFIYETFTPELMRERDSNAADLLDTTTTTPTSMIVKGTNQQIPLLLQSPQPQHLITMERLEEMRETFSKVIAFLRNSGADVLGAETVMNPMQLYCDEAGQDDEMKFLFTIRLYLTGQISQLMNGNTLAIKRVTSSTNLNNNNNGFGDSLLKVPGAKKHRPSPLFLRSVVSRQYKYRWLVLAISAFTCMTIIVVVSVVYSSKLW</sequence>
<dbReference type="EMBL" id="KB095812">
    <property type="protein sequence ID" value="ESO11548.1"/>
    <property type="molecule type" value="Genomic_DNA"/>
</dbReference>
<accession>T1EY84</accession>
<feature type="transmembrane region" description="Helical" evidence="2">
    <location>
        <begin position="463"/>
        <end position="486"/>
    </location>
</feature>
<keyword evidence="2" id="KW-0472">Membrane</keyword>
<reference evidence="5" key="1">
    <citation type="submission" date="2012-12" db="EMBL/GenBank/DDBJ databases">
        <authorList>
            <person name="Hellsten U."/>
            <person name="Grimwood J."/>
            <person name="Chapman J.A."/>
            <person name="Shapiro H."/>
            <person name="Aerts A."/>
            <person name="Otillar R.P."/>
            <person name="Terry A.Y."/>
            <person name="Boore J.L."/>
            <person name="Simakov O."/>
            <person name="Marletaz F."/>
            <person name="Cho S.-J."/>
            <person name="Edsinger-Gonzales E."/>
            <person name="Havlak P."/>
            <person name="Kuo D.-H."/>
            <person name="Larsson T."/>
            <person name="Lv J."/>
            <person name="Arendt D."/>
            <person name="Savage R."/>
            <person name="Osoegawa K."/>
            <person name="de Jong P."/>
            <person name="Lindberg D.R."/>
            <person name="Seaver E.C."/>
            <person name="Weisblat D.A."/>
            <person name="Putnam N.H."/>
            <person name="Grigoriev I.V."/>
            <person name="Rokhsar D.S."/>
        </authorList>
    </citation>
    <scope>NUCLEOTIDE SEQUENCE</scope>
</reference>
<dbReference type="EMBL" id="AMQM01002449">
    <property type="status" value="NOT_ANNOTATED_CDS"/>
    <property type="molecule type" value="Genomic_DNA"/>
</dbReference>
<proteinExistence type="predicted"/>
<keyword evidence="2" id="KW-0812">Transmembrane</keyword>
<organism evidence="4 5">
    <name type="scientific">Helobdella robusta</name>
    <name type="common">Californian leech</name>
    <dbReference type="NCBI Taxonomy" id="6412"/>
    <lineage>
        <taxon>Eukaryota</taxon>
        <taxon>Metazoa</taxon>
        <taxon>Spiralia</taxon>
        <taxon>Lophotrochozoa</taxon>
        <taxon>Annelida</taxon>
        <taxon>Clitellata</taxon>
        <taxon>Hirudinea</taxon>
        <taxon>Rhynchobdellida</taxon>
        <taxon>Glossiphoniidae</taxon>
        <taxon>Helobdella</taxon>
    </lineage>
</organism>